<dbReference type="SUPFAM" id="SSF51161">
    <property type="entry name" value="Trimeric LpxA-like enzymes"/>
    <property type="match status" value="1"/>
</dbReference>
<keyword evidence="6" id="KW-1185">Reference proteome</keyword>
<proteinExistence type="predicted"/>
<keyword evidence="1" id="KW-0808">Transferase</keyword>
<dbReference type="GO" id="GO:0016746">
    <property type="term" value="F:acyltransferase activity"/>
    <property type="evidence" value="ECO:0007669"/>
    <property type="project" value="UniProtKB-KW"/>
</dbReference>
<dbReference type="EMBL" id="JACYFS010000013">
    <property type="protein sequence ID" value="MBD8084612.1"/>
    <property type="molecule type" value="Genomic_DNA"/>
</dbReference>
<gene>
    <name evidence="5" type="ORF">IC610_19590</name>
</gene>
<keyword evidence="2" id="KW-0677">Repeat</keyword>
<dbReference type="Gene3D" id="2.160.10.10">
    <property type="entry name" value="Hexapeptide repeat proteins"/>
    <property type="match status" value="1"/>
</dbReference>
<evidence type="ECO:0000256" key="4">
    <source>
        <dbReference type="SAM" id="Phobius"/>
    </source>
</evidence>
<keyword evidence="4" id="KW-0472">Membrane</keyword>
<dbReference type="PROSITE" id="PS00101">
    <property type="entry name" value="HEXAPEP_TRANSFERASES"/>
    <property type="match status" value="1"/>
</dbReference>
<evidence type="ECO:0000313" key="5">
    <source>
        <dbReference type="EMBL" id="MBD8084612.1"/>
    </source>
</evidence>
<dbReference type="CDD" id="cd04647">
    <property type="entry name" value="LbH_MAT_like"/>
    <property type="match status" value="1"/>
</dbReference>
<keyword evidence="3 5" id="KW-0012">Acyltransferase</keyword>
<accession>A0ABR8ZHB3</accession>
<name>A0ABR8ZHB3_9FLAO</name>
<dbReference type="Proteomes" id="UP000637299">
    <property type="component" value="Unassembled WGS sequence"/>
</dbReference>
<evidence type="ECO:0000256" key="1">
    <source>
        <dbReference type="ARBA" id="ARBA00022679"/>
    </source>
</evidence>
<keyword evidence="4" id="KW-0812">Transmembrane</keyword>
<organism evidence="5 6">
    <name type="scientific">Chryseobacterium caseinilyticum</name>
    <dbReference type="NCBI Taxonomy" id="2771428"/>
    <lineage>
        <taxon>Bacteria</taxon>
        <taxon>Pseudomonadati</taxon>
        <taxon>Bacteroidota</taxon>
        <taxon>Flavobacteriia</taxon>
        <taxon>Flavobacteriales</taxon>
        <taxon>Weeksellaceae</taxon>
        <taxon>Chryseobacterium group</taxon>
        <taxon>Chryseobacterium</taxon>
    </lineage>
</organism>
<dbReference type="PANTHER" id="PTHR23416:SF78">
    <property type="entry name" value="LIPOPOLYSACCHARIDE BIOSYNTHESIS O-ACETYL TRANSFERASE WBBJ-RELATED"/>
    <property type="match status" value="1"/>
</dbReference>
<dbReference type="Pfam" id="PF00132">
    <property type="entry name" value="Hexapep"/>
    <property type="match status" value="1"/>
</dbReference>
<evidence type="ECO:0000256" key="3">
    <source>
        <dbReference type="ARBA" id="ARBA00023315"/>
    </source>
</evidence>
<evidence type="ECO:0000313" key="6">
    <source>
        <dbReference type="Proteomes" id="UP000637299"/>
    </source>
</evidence>
<dbReference type="PANTHER" id="PTHR23416">
    <property type="entry name" value="SIALIC ACID SYNTHASE-RELATED"/>
    <property type="match status" value="1"/>
</dbReference>
<dbReference type="InterPro" id="IPR011004">
    <property type="entry name" value="Trimer_LpxA-like_sf"/>
</dbReference>
<reference evidence="5 6" key="1">
    <citation type="submission" date="2020-09" db="EMBL/GenBank/DDBJ databases">
        <title>Genome seq and assembly of Chryseobacterium sp.</title>
        <authorList>
            <person name="Chhetri G."/>
        </authorList>
    </citation>
    <scope>NUCLEOTIDE SEQUENCE [LARGE SCALE GENOMIC DNA]</scope>
    <source>
        <strain evidence="5 6">GCR10</strain>
    </source>
</reference>
<sequence>MYLLYNILKLVLLPFSYLLKCFSILSIPIRERLPLMRGILYRYKFNMVADRLSLGSNVDIKCYKNLFCLGSNVAVRSNVILAGAGKLTIGNNTVINEYSIVSCFEEIFIGSNVMIAPRCYILDIDHSYDSKEIPIKDQGYKTSKVYIDDDVWIATQVVITRGVTIGKGSIIAANSVVTRDIPPYSIVGGIPAKVLKQR</sequence>
<dbReference type="InterPro" id="IPR051159">
    <property type="entry name" value="Hexapeptide_acetyltransf"/>
</dbReference>
<dbReference type="InterPro" id="IPR018357">
    <property type="entry name" value="Hexapep_transf_CS"/>
</dbReference>
<feature type="transmembrane region" description="Helical" evidence="4">
    <location>
        <begin position="6"/>
        <end position="27"/>
    </location>
</feature>
<protein>
    <submittedName>
        <fullName evidence="5">Acyltransferase</fullName>
    </submittedName>
</protein>
<dbReference type="InterPro" id="IPR001451">
    <property type="entry name" value="Hexapep"/>
</dbReference>
<comment type="caution">
    <text evidence="5">The sequence shown here is derived from an EMBL/GenBank/DDBJ whole genome shotgun (WGS) entry which is preliminary data.</text>
</comment>
<evidence type="ECO:0000256" key="2">
    <source>
        <dbReference type="ARBA" id="ARBA00022737"/>
    </source>
</evidence>
<keyword evidence="4" id="KW-1133">Transmembrane helix</keyword>